<sequence>MPSYTNRHITSYILNLLRKVSPAIGLAAILYPSIAWSDSDQWQLRFGAATVAPSSDSDILSLDVEDDTQLGLSVVYKFSQHFGVELLLATPFKHQIDSEDLGITIGETQHLPPTLSAQYYFDLKNDAIQPYIGLGLNYTTFFEEDTTSEFEAIAGDSDLSLDDSFGLTAQLGVDIRLNHHWKLNAAVWQMDIDSSATAETANLGNVNIDVEIDPIVYMIGASYTF</sequence>
<dbReference type="SUPFAM" id="SSF56925">
    <property type="entry name" value="OMPA-like"/>
    <property type="match status" value="1"/>
</dbReference>
<keyword evidence="2" id="KW-1185">Reference proteome</keyword>
<accession>A0AA37T6L0</accession>
<dbReference type="AlphaFoldDB" id="A0AA37T6L0"/>
<organism evidence="1 2">
    <name type="scientific">Marinibactrum halimedae</name>
    <dbReference type="NCBI Taxonomy" id="1444977"/>
    <lineage>
        <taxon>Bacteria</taxon>
        <taxon>Pseudomonadati</taxon>
        <taxon>Pseudomonadota</taxon>
        <taxon>Gammaproteobacteria</taxon>
        <taxon>Cellvibrionales</taxon>
        <taxon>Cellvibrionaceae</taxon>
        <taxon>Marinibactrum</taxon>
    </lineage>
</organism>
<gene>
    <name evidence="1" type="ORF">GCM10007877_13060</name>
</gene>
<dbReference type="InterPro" id="IPR005618">
    <property type="entry name" value="OMPW"/>
</dbReference>
<dbReference type="Pfam" id="PF03922">
    <property type="entry name" value="OmpW"/>
    <property type="match status" value="1"/>
</dbReference>
<dbReference type="InterPro" id="IPR011250">
    <property type="entry name" value="OMP/PagP_B-barrel"/>
</dbReference>
<dbReference type="GO" id="GO:0055085">
    <property type="term" value="P:transmembrane transport"/>
    <property type="evidence" value="ECO:0007669"/>
    <property type="project" value="TreeGrafter"/>
</dbReference>
<comment type="caution">
    <text evidence="1">The sequence shown here is derived from an EMBL/GenBank/DDBJ whole genome shotgun (WGS) entry which is preliminary data.</text>
</comment>
<name>A0AA37T6L0_9GAMM</name>
<dbReference type="Gene3D" id="2.40.160.20">
    <property type="match status" value="1"/>
</dbReference>
<reference evidence="1 2" key="1">
    <citation type="journal article" date="2014" name="Int. J. Syst. Evol. Microbiol.">
        <title>Complete genome sequence of Corynebacterium casei LMG S-19264T (=DSM 44701T), isolated from a smear-ripened cheese.</title>
        <authorList>
            <consortium name="US DOE Joint Genome Institute (JGI-PGF)"/>
            <person name="Walter F."/>
            <person name="Albersmeier A."/>
            <person name="Kalinowski J."/>
            <person name="Ruckert C."/>
        </authorList>
    </citation>
    <scope>NUCLEOTIDE SEQUENCE [LARGE SCALE GENOMIC DNA]</scope>
    <source>
        <strain evidence="1 2">NBRC 110095</strain>
    </source>
</reference>
<protein>
    <submittedName>
        <fullName evidence="1">Outer membrane protein OmpW</fullName>
    </submittedName>
</protein>
<dbReference type="Proteomes" id="UP001156870">
    <property type="component" value="Unassembled WGS sequence"/>
</dbReference>
<dbReference type="RefSeq" id="WP_232594179.1">
    <property type="nucleotide sequence ID" value="NZ_BSPD01000031.1"/>
</dbReference>
<dbReference type="GO" id="GO:0019867">
    <property type="term" value="C:outer membrane"/>
    <property type="evidence" value="ECO:0007669"/>
    <property type="project" value="InterPro"/>
</dbReference>
<proteinExistence type="predicted"/>
<evidence type="ECO:0000313" key="2">
    <source>
        <dbReference type="Proteomes" id="UP001156870"/>
    </source>
</evidence>
<dbReference type="EMBL" id="BSPD01000031">
    <property type="protein sequence ID" value="GLS25592.1"/>
    <property type="molecule type" value="Genomic_DNA"/>
</dbReference>
<dbReference type="PANTHER" id="PTHR36920">
    <property type="match status" value="1"/>
</dbReference>
<dbReference type="PANTHER" id="PTHR36920:SF1">
    <property type="entry name" value="OUTER MEMBRANE PROTEIN W"/>
    <property type="match status" value="1"/>
</dbReference>
<evidence type="ECO:0000313" key="1">
    <source>
        <dbReference type="EMBL" id="GLS25592.1"/>
    </source>
</evidence>